<feature type="domain" description="NarG-like" evidence="11">
    <location>
        <begin position="4"/>
        <end position="200"/>
    </location>
</feature>
<dbReference type="SUPFAM" id="SSF103501">
    <property type="entry name" value="Respiratory nitrate reductase 1 gamma chain"/>
    <property type="match status" value="1"/>
</dbReference>
<feature type="transmembrane region" description="Helical" evidence="10">
    <location>
        <begin position="176"/>
        <end position="202"/>
    </location>
</feature>
<evidence type="ECO:0000313" key="12">
    <source>
        <dbReference type="EMBL" id="QIS22560.1"/>
    </source>
</evidence>
<dbReference type="GO" id="GO:0005886">
    <property type="term" value="C:plasma membrane"/>
    <property type="evidence" value="ECO:0007669"/>
    <property type="project" value="UniProtKB-SubCell"/>
</dbReference>
<organism evidence="12 13">
    <name type="scientific">Nocardia terpenica</name>
    <dbReference type="NCBI Taxonomy" id="455432"/>
    <lineage>
        <taxon>Bacteria</taxon>
        <taxon>Bacillati</taxon>
        <taxon>Actinomycetota</taxon>
        <taxon>Actinomycetes</taxon>
        <taxon>Mycobacteriales</taxon>
        <taxon>Nocardiaceae</taxon>
        <taxon>Nocardia</taxon>
    </lineage>
</organism>
<keyword evidence="4 10" id="KW-0812">Transmembrane</keyword>
<evidence type="ECO:0000256" key="6">
    <source>
        <dbReference type="ARBA" id="ARBA00022989"/>
    </source>
</evidence>
<keyword evidence="7" id="KW-0560">Oxidoreductase</keyword>
<dbReference type="Pfam" id="PF02665">
    <property type="entry name" value="Nitrate_red_gam"/>
    <property type="match status" value="1"/>
</dbReference>
<evidence type="ECO:0000256" key="10">
    <source>
        <dbReference type="SAM" id="Phobius"/>
    </source>
</evidence>
<dbReference type="GO" id="GO:0019645">
    <property type="term" value="P:anaerobic electron transport chain"/>
    <property type="evidence" value="ECO:0007669"/>
    <property type="project" value="TreeGrafter"/>
</dbReference>
<feature type="compositionally biased region" description="Polar residues" evidence="9">
    <location>
        <begin position="220"/>
        <end position="232"/>
    </location>
</feature>
<protein>
    <recommendedName>
        <fullName evidence="11">NarG-like domain-containing protein</fullName>
    </recommendedName>
</protein>
<dbReference type="EMBL" id="CP046173">
    <property type="protein sequence ID" value="QIS22560.1"/>
    <property type="molecule type" value="Genomic_DNA"/>
</dbReference>
<evidence type="ECO:0000256" key="2">
    <source>
        <dbReference type="ARBA" id="ARBA00022448"/>
    </source>
</evidence>
<feature type="transmembrane region" description="Helical" evidence="10">
    <location>
        <begin position="118"/>
        <end position="135"/>
    </location>
</feature>
<dbReference type="PANTHER" id="PTHR30598">
    <property type="entry name" value="NITRATE REDUCTASE PRIVATE CHAPERONE, REDOX ENZYME MATURATION PROTEIN REMP FAMILY"/>
    <property type="match status" value="1"/>
</dbReference>
<evidence type="ECO:0000256" key="4">
    <source>
        <dbReference type="ARBA" id="ARBA00022692"/>
    </source>
</evidence>
<dbReference type="GO" id="GO:0009055">
    <property type="term" value="F:electron transfer activity"/>
    <property type="evidence" value="ECO:0007669"/>
    <property type="project" value="TreeGrafter"/>
</dbReference>
<evidence type="ECO:0000256" key="7">
    <source>
        <dbReference type="ARBA" id="ARBA00023002"/>
    </source>
</evidence>
<feature type="region of interest" description="Disordered" evidence="9">
    <location>
        <begin position="212"/>
        <end position="238"/>
    </location>
</feature>
<keyword evidence="2" id="KW-0813">Transport</keyword>
<name>A0A6G9ZAX2_9NOCA</name>
<dbReference type="Proteomes" id="UP000500953">
    <property type="component" value="Chromosome"/>
</dbReference>
<evidence type="ECO:0000256" key="9">
    <source>
        <dbReference type="SAM" id="MobiDB-lite"/>
    </source>
</evidence>
<keyword evidence="8 10" id="KW-0472">Membrane</keyword>
<evidence type="ECO:0000256" key="5">
    <source>
        <dbReference type="ARBA" id="ARBA00022982"/>
    </source>
</evidence>
<evidence type="ECO:0000256" key="8">
    <source>
        <dbReference type="ARBA" id="ARBA00023136"/>
    </source>
</evidence>
<feature type="transmembrane region" description="Helical" evidence="10">
    <location>
        <begin position="76"/>
        <end position="98"/>
    </location>
</feature>
<evidence type="ECO:0000259" key="11">
    <source>
        <dbReference type="Pfam" id="PF02665"/>
    </source>
</evidence>
<dbReference type="InterPro" id="IPR051936">
    <property type="entry name" value="Heme-iron_electron_transfer"/>
</dbReference>
<reference evidence="12 13" key="1">
    <citation type="journal article" date="2019" name="ACS Chem. Biol.">
        <title>Identification and Mobilization of a Cryptic Antibiotic Biosynthesis Gene Locus from a Human-Pathogenic Nocardia Isolate.</title>
        <authorList>
            <person name="Herisse M."/>
            <person name="Ishida K."/>
            <person name="Porter J.L."/>
            <person name="Howden B."/>
            <person name="Hertweck C."/>
            <person name="Stinear T.P."/>
            <person name="Pidot S.J."/>
        </authorList>
    </citation>
    <scope>NUCLEOTIDE SEQUENCE [LARGE SCALE GENOMIC DNA]</scope>
    <source>
        <strain evidence="12 13">AUSMDU00012715</strain>
    </source>
</reference>
<dbReference type="AlphaFoldDB" id="A0A6G9ZAX2"/>
<gene>
    <name evidence="12" type="ORF">F6W96_33740</name>
</gene>
<sequence length="299" mass="32774">MKCLLWIILPYSSFLSFAAGHLWRYRRDRFQATDLGVDTDRSERLGAMVFRLGIALVLLARITMALTAKPDPPGAIYTATFAVKVVAVPLAILGALMLFGPSLVAGGPRTIVSPVDRFTLPMLTATALSSAAVGFDPDPDDTEYPAATMILAWFRSLVTLHPLPDTMVHTPLPYQIRALTLMLLVAIWPYTRLGGTFVGPVIRALDRRRNRPAAKAPAEQQVSESAVPQQSIAPAATGHVVPRRRARLRIALAHNLSRQRPDGRAARIVRRMGDDGVGEGTHPAEPRVHRVHTIRVARR</sequence>
<proteinExistence type="predicted"/>
<evidence type="ECO:0000256" key="1">
    <source>
        <dbReference type="ARBA" id="ARBA00004651"/>
    </source>
</evidence>
<dbReference type="GO" id="GO:0008940">
    <property type="term" value="F:nitrate reductase activity"/>
    <property type="evidence" value="ECO:0007669"/>
    <property type="project" value="TreeGrafter"/>
</dbReference>
<dbReference type="PANTHER" id="PTHR30598:SF3">
    <property type="entry name" value="RESPIRATORY NITRATE REDUCTASE 1 GAMMA CHAIN"/>
    <property type="match status" value="1"/>
</dbReference>
<accession>A0A6G9ZAX2</accession>
<dbReference type="GO" id="GO:0020037">
    <property type="term" value="F:heme binding"/>
    <property type="evidence" value="ECO:0007669"/>
    <property type="project" value="TreeGrafter"/>
</dbReference>
<evidence type="ECO:0000256" key="3">
    <source>
        <dbReference type="ARBA" id="ARBA00022475"/>
    </source>
</evidence>
<evidence type="ECO:0000313" key="13">
    <source>
        <dbReference type="Proteomes" id="UP000500953"/>
    </source>
</evidence>
<keyword evidence="6 10" id="KW-1133">Transmembrane helix</keyword>
<keyword evidence="5" id="KW-0249">Electron transport</keyword>
<dbReference type="InterPro" id="IPR036197">
    <property type="entry name" value="NarG-like_sf"/>
</dbReference>
<keyword evidence="3" id="KW-1003">Cell membrane</keyword>
<dbReference type="Gene3D" id="1.20.950.20">
    <property type="entry name" value="Transmembrane di-heme cytochromes, Chain C"/>
    <property type="match status" value="1"/>
</dbReference>
<feature type="transmembrane region" description="Helical" evidence="10">
    <location>
        <begin position="45"/>
        <end position="64"/>
    </location>
</feature>
<dbReference type="InterPro" id="IPR023234">
    <property type="entry name" value="NarG-like_domain"/>
</dbReference>
<comment type="subcellular location">
    <subcellularLocation>
        <location evidence="1">Cell membrane</location>
        <topology evidence="1">Multi-pass membrane protein</topology>
    </subcellularLocation>
</comment>